<evidence type="ECO:0000313" key="2">
    <source>
        <dbReference type="Proteomes" id="UP000285860"/>
    </source>
</evidence>
<reference evidence="1 2" key="1">
    <citation type="journal article" date="2018" name="Sci. Rep.">
        <title>Characterisation of pathogen-specific regions and novel effector candidates in Fusarium oxysporum f. sp. cepae.</title>
        <authorList>
            <person name="Armitage A.D."/>
            <person name="Taylor A."/>
            <person name="Sobczyk M.K."/>
            <person name="Baxter L."/>
            <person name="Greenfield B.P."/>
            <person name="Bates H.J."/>
            <person name="Wilson F."/>
            <person name="Jackson A.C."/>
            <person name="Ott S."/>
            <person name="Harrison R.J."/>
            <person name="Clarkson J.P."/>
        </authorList>
    </citation>
    <scope>NUCLEOTIDE SEQUENCE [LARGE SCALE GENOMIC DNA]</scope>
    <source>
        <strain evidence="1 2">Fo_A28</strain>
    </source>
</reference>
<dbReference type="Proteomes" id="UP000285860">
    <property type="component" value="Unassembled WGS sequence"/>
</dbReference>
<accession>A0A420PIZ7</accession>
<protein>
    <submittedName>
        <fullName evidence="1">Uncharacterized protein</fullName>
    </submittedName>
</protein>
<sequence>MTPAATSDNPDYVPVNDWPTLEEMADGFRERRVLRNSDDLLHYSLHLPPFSRVWLQHVTAQIADSAHVPRTDELSVRSYHRLTLRNPYTV</sequence>
<comment type="caution">
    <text evidence="1">The sequence shown here is derived from an EMBL/GenBank/DDBJ whole genome shotgun (WGS) entry which is preliminary data.</text>
</comment>
<name>A0A420PIZ7_FUSOX</name>
<dbReference type="EMBL" id="MRCY01000191">
    <property type="protein sequence ID" value="RKK92474.1"/>
    <property type="molecule type" value="Genomic_DNA"/>
</dbReference>
<dbReference type="AlphaFoldDB" id="A0A420PIZ7"/>
<gene>
    <name evidence="1" type="ORF">BFJ68_g15885</name>
</gene>
<proteinExistence type="predicted"/>
<organism evidence="1 2">
    <name type="scientific">Fusarium oxysporum</name>
    <name type="common">Fusarium vascular wilt</name>
    <dbReference type="NCBI Taxonomy" id="5507"/>
    <lineage>
        <taxon>Eukaryota</taxon>
        <taxon>Fungi</taxon>
        <taxon>Dikarya</taxon>
        <taxon>Ascomycota</taxon>
        <taxon>Pezizomycotina</taxon>
        <taxon>Sordariomycetes</taxon>
        <taxon>Hypocreomycetidae</taxon>
        <taxon>Hypocreales</taxon>
        <taxon>Nectriaceae</taxon>
        <taxon>Fusarium</taxon>
        <taxon>Fusarium oxysporum species complex</taxon>
    </lineage>
</organism>
<evidence type="ECO:0000313" key="1">
    <source>
        <dbReference type="EMBL" id="RKK92474.1"/>
    </source>
</evidence>